<feature type="compositionally biased region" description="Basic residues" evidence="1">
    <location>
        <begin position="173"/>
        <end position="191"/>
    </location>
</feature>
<dbReference type="EMBL" id="JAAALK010000287">
    <property type="protein sequence ID" value="KAG8057075.1"/>
    <property type="molecule type" value="Genomic_DNA"/>
</dbReference>
<sequence length="207" mass="22028">MNASGPSDDDPTDDLLLVTSTVSDAITVRHLKLASGSRQLASPKRKPPNPRNTSNGALPARGLGHGLARRCRGSSGPGGDPDAGPDVPSSGDATTDPGAGVSPGSGPGTGHQSPSSGSHSQGRPGSGSHPHPQGRPGSGARRRRSHTRDQLATCPDADRHGPVSQRRGDSLPQRRRRCLPRRRVGRRRRRGRRCRLLLRSQIRRRRH</sequence>
<keyword evidence="3" id="KW-1185">Reference proteome</keyword>
<evidence type="ECO:0000313" key="2">
    <source>
        <dbReference type="EMBL" id="KAG8057075.1"/>
    </source>
</evidence>
<organism evidence="2 3">
    <name type="scientific">Zizania palustris</name>
    <name type="common">Northern wild rice</name>
    <dbReference type="NCBI Taxonomy" id="103762"/>
    <lineage>
        <taxon>Eukaryota</taxon>
        <taxon>Viridiplantae</taxon>
        <taxon>Streptophyta</taxon>
        <taxon>Embryophyta</taxon>
        <taxon>Tracheophyta</taxon>
        <taxon>Spermatophyta</taxon>
        <taxon>Magnoliopsida</taxon>
        <taxon>Liliopsida</taxon>
        <taxon>Poales</taxon>
        <taxon>Poaceae</taxon>
        <taxon>BOP clade</taxon>
        <taxon>Oryzoideae</taxon>
        <taxon>Oryzeae</taxon>
        <taxon>Zizaniinae</taxon>
        <taxon>Zizania</taxon>
    </lineage>
</organism>
<dbReference type="Proteomes" id="UP000729402">
    <property type="component" value="Unassembled WGS sequence"/>
</dbReference>
<feature type="compositionally biased region" description="Low complexity" evidence="1">
    <location>
        <begin position="82"/>
        <end position="100"/>
    </location>
</feature>
<reference evidence="2" key="1">
    <citation type="journal article" date="2021" name="bioRxiv">
        <title>Whole Genome Assembly and Annotation of Northern Wild Rice, Zizania palustris L., Supports a Whole Genome Duplication in the Zizania Genus.</title>
        <authorList>
            <person name="Haas M."/>
            <person name="Kono T."/>
            <person name="Macchietto M."/>
            <person name="Millas R."/>
            <person name="McGilp L."/>
            <person name="Shao M."/>
            <person name="Duquette J."/>
            <person name="Hirsch C.N."/>
            <person name="Kimball J."/>
        </authorList>
    </citation>
    <scope>NUCLEOTIDE SEQUENCE</scope>
    <source>
        <tissue evidence="2">Fresh leaf tissue</tissue>
    </source>
</reference>
<dbReference type="AlphaFoldDB" id="A0A8J5VA46"/>
<feature type="region of interest" description="Disordered" evidence="1">
    <location>
        <begin position="33"/>
        <end position="191"/>
    </location>
</feature>
<reference evidence="2" key="2">
    <citation type="submission" date="2021-02" db="EMBL/GenBank/DDBJ databases">
        <authorList>
            <person name="Kimball J.A."/>
            <person name="Haas M.W."/>
            <person name="Macchietto M."/>
            <person name="Kono T."/>
            <person name="Duquette J."/>
            <person name="Shao M."/>
        </authorList>
    </citation>
    <scope>NUCLEOTIDE SEQUENCE</scope>
    <source>
        <tissue evidence="2">Fresh leaf tissue</tissue>
    </source>
</reference>
<accession>A0A8J5VA46</accession>
<comment type="caution">
    <text evidence="2">The sequence shown here is derived from an EMBL/GenBank/DDBJ whole genome shotgun (WGS) entry which is preliminary data.</text>
</comment>
<proteinExistence type="predicted"/>
<name>A0A8J5VA46_ZIZPA</name>
<evidence type="ECO:0000256" key="1">
    <source>
        <dbReference type="SAM" id="MobiDB-lite"/>
    </source>
</evidence>
<feature type="compositionally biased region" description="Low complexity" evidence="1">
    <location>
        <begin position="110"/>
        <end position="139"/>
    </location>
</feature>
<feature type="compositionally biased region" description="Basic and acidic residues" evidence="1">
    <location>
        <begin position="156"/>
        <end position="169"/>
    </location>
</feature>
<gene>
    <name evidence="2" type="ORF">GUJ93_ZPchr0002g24265</name>
</gene>
<evidence type="ECO:0000313" key="3">
    <source>
        <dbReference type="Proteomes" id="UP000729402"/>
    </source>
</evidence>
<protein>
    <submittedName>
        <fullName evidence="2">Uncharacterized protein</fullName>
    </submittedName>
</protein>